<dbReference type="OrthoDB" id="10614912at2759"/>
<evidence type="ECO:0000313" key="3">
    <source>
        <dbReference type="EMBL" id="CAD7240273.1"/>
    </source>
</evidence>
<evidence type="ECO:0000256" key="1">
    <source>
        <dbReference type="SAM" id="MobiDB-lite"/>
    </source>
</evidence>
<sequence>MASSLPGDERRGFPSLLVLFAILLAACIAWVDGECQCGVFILWEENRRGEEVFAGEAFPTDDCSRNSTSKTQCRDYCLERSRTVARGGNMRIIGPFLSLATKLYTCKMIESHHHDQHGDHFHLEQPQVSYVWTGGFYRWCGRDWRYVGTESTQQICCTRQFFASCPANMIAPAPPPFQDVDPEDEEKKQARIGEESGIHRHSSERESGQTDAGMAEYVDFGLGFLNQILRTSGMPTVDSFLGFFGVGPRDFMKTVGSMEKLFKRAKHEFELGSCYMEFFAFDIFRNRHEYGFTLGRKRRKRRDADDHSNGQHENNDGNGDLFGRKQAEDIFHVVAEAFRGGKGEDMRKSGRKEQMNPDPGLFDVIAETFSDVDKIRDIYDSVQSLGLNPFQLAWDMFRPLTGDTSTTSGVVGDLLQVLFKTYVKSQLSSLMELKPTTAVFRPATVVQNGTEGPSNVLFVKAMEALKTLLFSLFGVVPEGRQRIQWDLNSDKILRGRLGEVRRGQRQGQKRQGGVVEGVGDFVRTIMNVDDPTHGFYCLKSYFVDKLYNYMGKGLQLLLF</sequence>
<name>A0A7R8ZXP7_9CRUS</name>
<dbReference type="EMBL" id="LR899536">
    <property type="protein sequence ID" value="CAD7240273.1"/>
    <property type="molecule type" value="Genomic_DNA"/>
</dbReference>
<feature type="transmembrane region" description="Helical" evidence="2">
    <location>
        <begin position="12"/>
        <end position="31"/>
    </location>
</feature>
<dbReference type="Proteomes" id="UP000677054">
    <property type="component" value="Unassembled WGS sequence"/>
</dbReference>
<keyword evidence="2" id="KW-0812">Transmembrane</keyword>
<dbReference type="EMBL" id="CAJPEV010000019">
    <property type="protein sequence ID" value="CAG0878881.1"/>
    <property type="molecule type" value="Genomic_DNA"/>
</dbReference>
<evidence type="ECO:0000313" key="4">
    <source>
        <dbReference type="Proteomes" id="UP000677054"/>
    </source>
</evidence>
<gene>
    <name evidence="3" type="ORF">DSTB1V02_LOCUS301</name>
</gene>
<protein>
    <submittedName>
        <fullName evidence="3">Uncharacterized protein</fullName>
    </submittedName>
</protein>
<feature type="region of interest" description="Disordered" evidence="1">
    <location>
        <begin position="174"/>
        <end position="210"/>
    </location>
</feature>
<feature type="region of interest" description="Disordered" evidence="1">
    <location>
        <begin position="296"/>
        <end position="321"/>
    </location>
</feature>
<keyword evidence="2" id="KW-0472">Membrane</keyword>
<keyword evidence="4" id="KW-1185">Reference proteome</keyword>
<keyword evidence="2" id="KW-1133">Transmembrane helix</keyword>
<proteinExistence type="predicted"/>
<accession>A0A7R8ZXP7</accession>
<evidence type="ECO:0000256" key="2">
    <source>
        <dbReference type="SAM" id="Phobius"/>
    </source>
</evidence>
<feature type="compositionally biased region" description="Basic and acidic residues" evidence="1">
    <location>
        <begin position="302"/>
        <end position="315"/>
    </location>
</feature>
<dbReference type="AlphaFoldDB" id="A0A7R8ZXP7"/>
<organism evidence="3">
    <name type="scientific">Darwinula stevensoni</name>
    <dbReference type="NCBI Taxonomy" id="69355"/>
    <lineage>
        <taxon>Eukaryota</taxon>
        <taxon>Metazoa</taxon>
        <taxon>Ecdysozoa</taxon>
        <taxon>Arthropoda</taxon>
        <taxon>Crustacea</taxon>
        <taxon>Oligostraca</taxon>
        <taxon>Ostracoda</taxon>
        <taxon>Podocopa</taxon>
        <taxon>Podocopida</taxon>
        <taxon>Darwinulocopina</taxon>
        <taxon>Darwinuloidea</taxon>
        <taxon>Darwinulidae</taxon>
        <taxon>Darwinula</taxon>
    </lineage>
</organism>
<reference evidence="3" key="1">
    <citation type="submission" date="2020-11" db="EMBL/GenBank/DDBJ databases">
        <authorList>
            <person name="Tran Van P."/>
        </authorList>
    </citation>
    <scope>NUCLEOTIDE SEQUENCE</scope>
</reference>
<feature type="compositionally biased region" description="Basic and acidic residues" evidence="1">
    <location>
        <begin position="185"/>
        <end position="208"/>
    </location>
</feature>